<dbReference type="GO" id="GO:0019369">
    <property type="term" value="P:arachidonate metabolic process"/>
    <property type="evidence" value="ECO:0007669"/>
    <property type="project" value="TreeGrafter"/>
</dbReference>
<name>A0A0C2WPM1_SERVB</name>
<evidence type="ECO:0000256" key="1">
    <source>
        <dbReference type="ARBA" id="ARBA00022801"/>
    </source>
</evidence>
<dbReference type="GO" id="GO:0016020">
    <property type="term" value="C:membrane"/>
    <property type="evidence" value="ECO:0007669"/>
    <property type="project" value="TreeGrafter"/>
</dbReference>
<sequence>MATASLHVADKVRLRTYYAQRDPPTGITVVEAALATCAYPQEFLPVTIGTTYDKCVYTGAGVGANNPVRHALDEAGHIFRNASIETLLSFGSGHPGILALDQESDDLGLYNLMREMMIDCEKEAMETHSQVHGFGYYFRFSVVQGLQKIECRAEGLEWIKAQADAYSNLDETRANVEKCVDRMTPEIDSKRQTQGVAIPGQMLNQRVLANWMLAGLARMWLDVEY</sequence>
<dbReference type="InterPro" id="IPR016035">
    <property type="entry name" value="Acyl_Trfase/lysoPLipase"/>
</dbReference>
<proteinExistence type="predicted"/>
<dbReference type="EMBL" id="KN824294">
    <property type="protein sequence ID" value="KIM28148.1"/>
    <property type="molecule type" value="Genomic_DNA"/>
</dbReference>
<dbReference type="Proteomes" id="UP000054097">
    <property type="component" value="Unassembled WGS sequence"/>
</dbReference>
<dbReference type="PANTHER" id="PTHR24185:SF1">
    <property type="entry name" value="CALCIUM-INDEPENDENT PHOSPHOLIPASE A2-GAMMA"/>
    <property type="match status" value="1"/>
</dbReference>
<dbReference type="PANTHER" id="PTHR24185">
    <property type="entry name" value="CALCIUM-INDEPENDENT PHOSPHOLIPASE A2-GAMMA"/>
    <property type="match status" value="1"/>
</dbReference>
<organism evidence="3 4">
    <name type="scientific">Serendipita vermifera MAFF 305830</name>
    <dbReference type="NCBI Taxonomy" id="933852"/>
    <lineage>
        <taxon>Eukaryota</taxon>
        <taxon>Fungi</taxon>
        <taxon>Dikarya</taxon>
        <taxon>Basidiomycota</taxon>
        <taxon>Agaricomycotina</taxon>
        <taxon>Agaricomycetes</taxon>
        <taxon>Sebacinales</taxon>
        <taxon>Serendipitaceae</taxon>
        <taxon>Serendipita</taxon>
    </lineage>
</organism>
<evidence type="ECO:0000313" key="3">
    <source>
        <dbReference type="EMBL" id="KIM28148.1"/>
    </source>
</evidence>
<dbReference type="HOGENOM" id="CLU_1230559_0_0_1"/>
<keyword evidence="2" id="KW-0443">Lipid metabolism</keyword>
<reference evidence="4" key="2">
    <citation type="submission" date="2015-01" db="EMBL/GenBank/DDBJ databases">
        <title>Evolutionary Origins and Diversification of the Mycorrhizal Mutualists.</title>
        <authorList>
            <consortium name="DOE Joint Genome Institute"/>
            <consortium name="Mycorrhizal Genomics Consortium"/>
            <person name="Kohler A."/>
            <person name="Kuo A."/>
            <person name="Nagy L.G."/>
            <person name="Floudas D."/>
            <person name="Copeland A."/>
            <person name="Barry K.W."/>
            <person name="Cichocki N."/>
            <person name="Veneault-Fourrey C."/>
            <person name="LaButti K."/>
            <person name="Lindquist E.A."/>
            <person name="Lipzen A."/>
            <person name="Lundell T."/>
            <person name="Morin E."/>
            <person name="Murat C."/>
            <person name="Riley R."/>
            <person name="Ohm R."/>
            <person name="Sun H."/>
            <person name="Tunlid A."/>
            <person name="Henrissat B."/>
            <person name="Grigoriev I.V."/>
            <person name="Hibbett D.S."/>
            <person name="Martin F."/>
        </authorList>
    </citation>
    <scope>NUCLEOTIDE SEQUENCE [LARGE SCALE GENOMIC DNA]</scope>
    <source>
        <strain evidence="4">MAFF 305830</strain>
    </source>
</reference>
<dbReference type="GO" id="GO:0047499">
    <property type="term" value="F:calcium-independent phospholipase A2 activity"/>
    <property type="evidence" value="ECO:0007669"/>
    <property type="project" value="TreeGrafter"/>
</dbReference>
<dbReference type="GO" id="GO:0016042">
    <property type="term" value="P:lipid catabolic process"/>
    <property type="evidence" value="ECO:0007669"/>
    <property type="project" value="UniProtKB-KW"/>
</dbReference>
<dbReference type="SUPFAM" id="SSF52151">
    <property type="entry name" value="FabD/lysophospholipase-like"/>
    <property type="match status" value="1"/>
</dbReference>
<keyword evidence="2" id="KW-0442">Lipid degradation</keyword>
<protein>
    <recommendedName>
        <fullName evidence="5">PNPLA domain-containing protein</fullName>
    </recommendedName>
</protein>
<dbReference type="Gene3D" id="3.40.1090.10">
    <property type="entry name" value="Cytosolic phospholipase A2 catalytic domain"/>
    <property type="match status" value="1"/>
</dbReference>
<keyword evidence="4" id="KW-1185">Reference proteome</keyword>
<keyword evidence="1" id="KW-0378">Hydrolase</keyword>
<dbReference type="AlphaFoldDB" id="A0A0C2WPM1"/>
<dbReference type="STRING" id="933852.A0A0C2WPM1"/>
<dbReference type="OrthoDB" id="1658288at2759"/>
<evidence type="ECO:0000313" key="4">
    <source>
        <dbReference type="Proteomes" id="UP000054097"/>
    </source>
</evidence>
<evidence type="ECO:0000256" key="2">
    <source>
        <dbReference type="ARBA" id="ARBA00022963"/>
    </source>
</evidence>
<reference evidence="3 4" key="1">
    <citation type="submission" date="2014-04" db="EMBL/GenBank/DDBJ databases">
        <authorList>
            <consortium name="DOE Joint Genome Institute"/>
            <person name="Kuo A."/>
            <person name="Zuccaro A."/>
            <person name="Kohler A."/>
            <person name="Nagy L.G."/>
            <person name="Floudas D."/>
            <person name="Copeland A."/>
            <person name="Barry K.W."/>
            <person name="Cichocki N."/>
            <person name="Veneault-Fourrey C."/>
            <person name="LaButti K."/>
            <person name="Lindquist E.A."/>
            <person name="Lipzen A."/>
            <person name="Lundell T."/>
            <person name="Morin E."/>
            <person name="Murat C."/>
            <person name="Sun H."/>
            <person name="Tunlid A."/>
            <person name="Henrissat B."/>
            <person name="Grigoriev I.V."/>
            <person name="Hibbett D.S."/>
            <person name="Martin F."/>
            <person name="Nordberg H.P."/>
            <person name="Cantor M.N."/>
            <person name="Hua S.X."/>
        </authorList>
    </citation>
    <scope>NUCLEOTIDE SEQUENCE [LARGE SCALE GENOMIC DNA]</scope>
    <source>
        <strain evidence="3 4">MAFF 305830</strain>
    </source>
</reference>
<evidence type="ECO:0008006" key="5">
    <source>
        <dbReference type="Google" id="ProtNLM"/>
    </source>
</evidence>
<gene>
    <name evidence="3" type="ORF">M408DRAFT_329531</name>
</gene>
<accession>A0A0C2WPM1</accession>